<dbReference type="CDD" id="cd00090">
    <property type="entry name" value="HTH_ARSR"/>
    <property type="match status" value="1"/>
</dbReference>
<dbReference type="InterPro" id="IPR036388">
    <property type="entry name" value="WH-like_DNA-bd_sf"/>
</dbReference>
<dbReference type="SMART" id="SM00418">
    <property type="entry name" value="HTH_ARSR"/>
    <property type="match status" value="1"/>
</dbReference>
<evidence type="ECO:0000313" key="3">
    <source>
        <dbReference type="Proteomes" id="UP001299970"/>
    </source>
</evidence>
<evidence type="ECO:0000259" key="1">
    <source>
        <dbReference type="PROSITE" id="PS50987"/>
    </source>
</evidence>
<dbReference type="InterPro" id="IPR036390">
    <property type="entry name" value="WH_DNA-bd_sf"/>
</dbReference>
<dbReference type="PANTHER" id="PTHR38600:SF1">
    <property type="entry name" value="TRANSCRIPTIONAL REGULATORY PROTEIN"/>
    <property type="match status" value="1"/>
</dbReference>
<proteinExistence type="predicted"/>
<dbReference type="RefSeq" id="WP_241042840.1">
    <property type="nucleotide sequence ID" value="NZ_BAAAJF010000035.1"/>
</dbReference>
<dbReference type="PROSITE" id="PS50987">
    <property type="entry name" value="HTH_ARSR_2"/>
    <property type="match status" value="1"/>
</dbReference>
<dbReference type="InterPro" id="IPR001845">
    <property type="entry name" value="HTH_ArsR_DNA-bd_dom"/>
</dbReference>
<dbReference type="Proteomes" id="UP001299970">
    <property type="component" value="Unassembled WGS sequence"/>
</dbReference>
<evidence type="ECO:0000313" key="2">
    <source>
        <dbReference type="EMBL" id="MCH6172036.1"/>
    </source>
</evidence>
<organism evidence="2 3">
    <name type="scientific">Pseudonocardia alaniniphila</name>
    <dbReference type="NCBI Taxonomy" id="75291"/>
    <lineage>
        <taxon>Bacteria</taxon>
        <taxon>Bacillati</taxon>
        <taxon>Actinomycetota</taxon>
        <taxon>Actinomycetes</taxon>
        <taxon>Pseudonocardiales</taxon>
        <taxon>Pseudonocardiaceae</taxon>
        <taxon>Pseudonocardia</taxon>
    </lineage>
</organism>
<reference evidence="2 3" key="1">
    <citation type="submission" date="2022-03" db="EMBL/GenBank/DDBJ databases">
        <title>Pseudonocardia alaer sp. nov., a novel actinomycete isolated from reed forest soil.</title>
        <authorList>
            <person name="Wang L."/>
        </authorList>
    </citation>
    <scope>NUCLEOTIDE SEQUENCE [LARGE SCALE GENOMIC DNA]</scope>
    <source>
        <strain evidence="2 3">Y-16303</strain>
    </source>
</reference>
<dbReference type="SUPFAM" id="SSF46785">
    <property type="entry name" value="Winged helix' DNA-binding domain"/>
    <property type="match status" value="1"/>
</dbReference>
<dbReference type="InterPro" id="IPR011991">
    <property type="entry name" value="ArsR-like_HTH"/>
</dbReference>
<protein>
    <submittedName>
        <fullName evidence="2">Metalloregulator ArsR/SmtB family transcription factor</fullName>
    </submittedName>
</protein>
<dbReference type="PANTHER" id="PTHR38600">
    <property type="entry name" value="TRANSCRIPTIONAL REGULATORY PROTEIN"/>
    <property type="match status" value="1"/>
</dbReference>
<keyword evidence="3" id="KW-1185">Reference proteome</keyword>
<dbReference type="Gene3D" id="1.10.10.10">
    <property type="entry name" value="Winged helix-like DNA-binding domain superfamily/Winged helix DNA-binding domain"/>
    <property type="match status" value="1"/>
</dbReference>
<comment type="caution">
    <text evidence="2">The sequence shown here is derived from an EMBL/GenBank/DDBJ whole genome shotgun (WGS) entry which is preliminary data.</text>
</comment>
<dbReference type="NCBIfam" id="NF033788">
    <property type="entry name" value="HTH_metalloreg"/>
    <property type="match status" value="1"/>
</dbReference>
<gene>
    <name evidence="2" type="ORF">MMF94_40680</name>
</gene>
<name>A0ABS9TU64_9PSEU</name>
<dbReference type="EMBL" id="JAKXMK010000054">
    <property type="protein sequence ID" value="MCH6172036.1"/>
    <property type="molecule type" value="Genomic_DNA"/>
</dbReference>
<dbReference type="PRINTS" id="PR00778">
    <property type="entry name" value="HTHARSR"/>
</dbReference>
<accession>A0ABS9TU64</accession>
<dbReference type="Pfam" id="PF12840">
    <property type="entry name" value="HTH_20"/>
    <property type="match status" value="1"/>
</dbReference>
<sequence>MSDDAVFLALANPVRRRLLELLADGPRTAGDLAGQFDLSRPAVAEHLQVLRRADLVRDEPVGRQRHYHLTPQPLEQLSDWLHPFERIWRERLRALADIMEDEDTP</sequence>
<feature type="domain" description="HTH arsR-type" evidence="1">
    <location>
        <begin position="1"/>
        <end position="89"/>
    </location>
</feature>